<dbReference type="InterPro" id="IPR004710">
    <property type="entry name" value="Bilac:Na_transpt"/>
</dbReference>
<dbReference type="GeneID" id="78008821"/>
<feature type="transmembrane region" description="Helical" evidence="5">
    <location>
        <begin position="192"/>
        <end position="211"/>
    </location>
</feature>
<evidence type="ECO:0000256" key="3">
    <source>
        <dbReference type="ARBA" id="ARBA00022989"/>
    </source>
</evidence>
<evidence type="ECO:0000256" key="4">
    <source>
        <dbReference type="ARBA" id="ARBA00023136"/>
    </source>
</evidence>
<comment type="caution">
    <text evidence="6">The sequence shown here is derived from an EMBL/GenBank/DDBJ whole genome shotgun (WGS) entry which is preliminary data.</text>
</comment>
<proteinExistence type="predicted"/>
<dbReference type="Pfam" id="PF01758">
    <property type="entry name" value="SBF"/>
    <property type="match status" value="1"/>
</dbReference>
<dbReference type="InterPro" id="IPR038770">
    <property type="entry name" value="Na+/solute_symporter_sf"/>
</dbReference>
<gene>
    <name evidence="6" type="ORF">GLW00_17540</name>
</gene>
<dbReference type="RefSeq" id="WP_160916246.1">
    <property type="nucleotide sequence ID" value="NZ_WMFA01000011.1"/>
</dbReference>
<comment type="subcellular location">
    <subcellularLocation>
        <location evidence="1">Membrane</location>
        <topology evidence="1">Multi-pass membrane protein</topology>
    </subcellularLocation>
</comment>
<dbReference type="PANTHER" id="PTHR10361">
    <property type="entry name" value="SODIUM-BILE ACID COTRANSPORTER"/>
    <property type="match status" value="1"/>
</dbReference>
<evidence type="ECO:0000313" key="7">
    <source>
        <dbReference type="Proteomes" id="UP000450457"/>
    </source>
</evidence>
<dbReference type="PANTHER" id="PTHR10361:SF28">
    <property type="entry name" value="P3 PROTEIN-RELATED"/>
    <property type="match status" value="1"/>
</dbReference>
<reference evidence="6 7" key="1">
    <citation type="submission" date="2019-11" db="EMBL/GenBank/DDBJ databases">
        <title>Genome sequences of 17 halophilic strains isolated from different environments.</title>
        <authorList>
            <person name="Furrow R.E."/>
        </authorList>
    </citation>
    <scope>NUCLEOTIDE SEQUENCE [LARGE SCALE GENOMIC DNA]</scope>
    <source>
        <strain evidence="6 7">SL-4</strain>
    </source>
</reference>
<organism evidence="6 7">
    <name type="scientific">Halobacillus litoralis</name>
    <dbReference type="NCBI Taxonomy" id="45668"/>
    <lineage>
        <taxon>Bacteria</taxon>
        <taxon>Bacillati</taxon>
        <taxon>Bacillota</taxon>
        <taxon>Bacilli</taxon>
        <taxon>Bacillales</taxon>
        <taxon>Bacillaceae</taxon>
        <taxon>Halobacillus</taxon>
    </lineage>
</organism>
<keyword evidence="3 5" id="KW-1133">Transmembrane helix</keyword>
<dbReference type="Proteomes" id="UP000450457">
    <property type="component" value="Unassembled WGS sequence"/>
</dbReference>
<protein>
    <submittedName>
        <fullName evidence="6">Bile acid:sodium symporter family protein</fullName>
    </submittedName>
</protein>
<evidence type="ECO:0000313" key="6">
    <source>
        <dbReference type="EMBL" id="MYL72637.1"/>
    </source>
</evidence>
<feature type="transmembrane region" description="Helical" evidence="5">
    <location>
        <begin position="7"/>
        <end position="29"/>
    </location>
</feature>
<evidence type="ECO:0000256" key="2">
    <source>
        <dbReference type="ARBA" id="ARBA00022692"/>
    </source>
</evidence>
<sequence length="322" mass="34044">MKTLEKVSQFAGSTFAVWVLVFAALSFFIPGGFTWIAPYIVPLLGIIMFGMGLTLSKQDFQEVFKRPKDVAVGVGAQFTLMPLLAFLLVTILPVSPEVAVGVILVGCCPGGTSSNVMTYLSKGDTALSVSVTAVSTLLAPLFTPFLVWVFASQWLAVSAGDLFVSIVKVVLVPIVLGLIVQSIFKKRVQATVKVVPLVSVISIVAIVAAVVSVNQSQIAETGAVIFAIVVVHNLLGYLTGYGLGKLFNMEPAKQRAISIEVGMQNSGLGASLAAVHFNPLAAVPSAIFSVWHNISGPIIATIFRKQKGADTEDTNQNHIKSA</sequence>
<dbReference type="EMBL" id="WMFA01000011">
    <property type="protein sequence ID" value="MYL72637.1"/>
    <property type="molecule type" value="Genomic_DNA"/>
</dbReference>
<feature type="transmembrane region" description="Helical" evidence="5">
    <location>
        <begin position="127"/>
        <end position="150"/>
    </location>
</feature>
<feature type="transmembrane region" description="Helical" evidence="5">
    <location>
        <begin position="223"/>
        <end position="244"/>
    </location>
</feature>
<evidence type="ECO:0000256" key="5">
    <source>
        <dbReference type="SAM" id="Phobius"/>
    </source>
</evidence>
<name>A0A845FGI3_9BACI</name>
<accession>A0A845FGI3</accession>
<feature type="transmembrane region" description="Helical" evidence="5">
    <location>
        <begin position="70"/>
        <end position="92"/>
    </location>
</feature>
<dbReference type="GO" id="GO:0016020">
    <property type="term" value="C:membrane"/>
    <property type="evidence" value="ECO:0007669"/>
    <property type="project" value="UniProtKB-SubCell"/>
</dbReference>
<feature type="transmembrane region" description="Helical" evidence="5">
    <location>
        <begin position="98"/>
        <end position="120"/>
    </location>
</feature>
<feature type="transmembrane region" description="Helical" evidence="5">
    <location>
        <begin position="162"/>
        <end position="180"/>
    </location>
</feature>
<dbReference type="AlphaFoldDB" id="A0A845FGI3"/>
<keyword evidence="4 5" id="KW-0472">Membrane</keyword>
<dbReference type="InterPro" id="IPR002657">
    <property type="entry name" value="BilAc:Na_symport/Acr3"/>
</dbReference>
<dbReference type="OrthoDB" id="9806785at2"/>
<evidence type="ECO:0000256" key="1">
    <source>
        <dbReference type="ARBA" id="ARBA00004141"/>
    </source>
</evidence>
<keyword evidence="2 5" id="KW-0812">Transmembrane</keyword>
<dbReference type="Gene3D" id="1.20.1530.20">
    <property type="match status" value="1"/>
</dbReference>
<feature type="transmembrane region" description="Helical" evidence="5">
    <location>
        <begin position="35"/>
        <end position="55"/>
    </location>
</feature>